<feature type="region of interest" description="Disordered" evidence="1">
    <location>
        <begin position="334"/>
        <end position="354"/>
    </location>
</feature>
<comment type="caution">
    <text evidence="5">The sequence shown here is derived from an EMBL/GenBank/DDBJ whole genome shotgun (WGS) entry which is preliminary data.</text>
</comment>
<sequence length="385" mass="38455">MRSSVVLAALAAPALAQDPNYLTGLLGALNGLGLTSLVSVASSLANNTDGVALLSQLSQGNKTIFAPSNDAFSEVPQNVSSNTGLLASILSYHIADGHYNASDFAQRPNHTIVRTYLNDSSLVSLGGGKAQVLVVERESGNDNDVNILTVNDDVDVDRTATYQNLIIHVIDDVLTPPGTISQTATQANLSGVAGALQTANLIAPLEAAQGITIFAPTNQAFNAALAALGSQAQNASVISAVLANHVINGTAVYSTGLTAQSYASAGGQGFSFSSNSSGTYVTSGSSSARITRADIPVRNGVIHLIDNVLANTASNPEAAASAVASQSSVAATATSIPGATNPGGSSSSPSNNASIRTAGTLPGAAALVSILAAGMGALLGGMLVL</sequence>
<keyword evidence="2" id="KW-0812">Transmembrane</keyword>
<dbReference type="GO" id="GO:0000329">
    <property type="term" value="C:fungal-type vacuole membrane"/>
    <property type="evidence" value="ECO:0007669"/>
    <property type="project" value="TreeGrafter"/>
</dbReference>
<feature type="domain" description="FAS1" evidence="4">
    <location>
        <begin position="176"/>
        <end position="309"/>
    </location>
</feature>
<feature type="signal peptide" evidence="3">
    <location>
        <begin position="1"/>
        <end position="16"/>
    </location>
</feature>
<dbReference type="InterPro" id="IPR036378">
    <property type="entry name" value="FAS1_dom_sf"/>
</dbReference>
<protein>
    <recommendedName>
        <fullName evidence="4">FAS1 domain-containing protein</fullName>
    </recommendedName>
</protein>
<evidence type="ECO:0000313" key="5">
    <source>
        <dbReference type="EMBL" id="CAE7186317.1"/>
    </source>
</evidence>
<dbReference type="GO" id="GO:0016236">
    <property type="term" value="P:macroautophagy"/>
    <property type="evidence" value="ECO:0007669"/>
    <property type="project" value="TreeGrafter"/>
</dbReference>
<reference evidence="5" key="1">
    <citation type="submission" date="2021-01" db="EMBL/GenBank/DDBJ databases">
        <authorList>
            <person name="Kaushik A."/>
        </authorList>
    </citation>
    <scope>NUCLEOTIDE SEQUENCE</scope>
    <source>
        <strain evidence="5">AG5</strain>
    </source>
</reference>
<evidence type="ECO:0000256" key="2">
    <source>
        <dbReference type="SAM" id="Phobius"/>
    </source>
</evidence>
<accession>A0A8H3E5W1</accession>
<dbReference type="Pfam" id="PF02469">
    <property type="entry name" value="Fasciclin"/>
    <property type="match status" value="2"/>
</dbReference>
<feature type="chain" id="PRO_5034933112" description="FAS1 domain-containing protein" evidence="3">
    <location>
        <begin position="17"/>
        <end position="385"/>
    </location>
</feature>
<dbReference type="AlphaFoldDB" id="A0A8H3E5W1"/>
<dbReference type="PROSITE" id="PS50213">
    <property type="entry name" value="FAS1"/>
    <property type="match status" value="2"/>
</dbReference>
<dbReference type="InterPro" id="IPR050904">
    <property type="entry name" value="Adhesion/Biosynth-related"/>
</dbReference>
<organism evidence="5 6">
    <name type="scientific">Rhizoctonia solani</name>
    <dbReference type="NCBI Taxonomy" id="456999"/>
    <lineage>
        <taxon>Eukaryota</taxon>
        <taxon>Fungi</taxon>
        <taxon>Dikarya</taxon>
        <taxon>Basidiomycota</taxon>
        <taxon>Agaricomycotina</taxon>
        <taxon>Agaricomycetes</taxon>
        <taxon>Cantharellales</taxon>
        <taxon>Ceratobasidiaceae</taxon>
        <taxon>Rhizoctonia</taxon>
    </lineage>
</organism>
<name>A0A8H3E5W1_9AGAM</name>
<feature type="domain" description="FAS1" evidence="4">
    <location>
        <begin position="18"/>
        <end position="174"/>
    </location>
</feature>
<dbReference type="Proteomes" id="UP000663827">
    <property type="component" value="Unassembled WGS sequence"/>
</dbReference>
<feature type="transmembrane region" description="Helical" evidence="2">
    <location>
        <begin position="361"/>
        <end position="384"/>
    </location>
</feature>
<evidence type="ECO:0000256" key="3">
    <source>
        <dbReference type="SAM" id="SignalP"/>
    </source>
</evidence>
<evidence type="ECO:0000313" key="6">
    <source>
        <dbReference type="Proteomes" id="UP000663827"/>
    </source>
</evidence>
<keyword evidence="2" id="KW-0472">Membrane</keyword>
<keyword evidence="3" id="KW-0732">Signal</keyword>
<keyword evidence="2" id="KW-1133">Transmembrane helix</keyword>
<dbReference type="SMART" id="SM00554">
    <property type="entry name" value="FAS1"/>
    <property type="match status" value="2"/>
</dbReference>
<gene>
    <name evidence="5" type="ORF">RDB_LOCUS122536</name>
</gene>
<dbReference type="PANTHER" id="PTHR10900:SF77">
    <property type="entry name" value="FI19380P1"/>
    <property type="match status" value="1"/>
</dbReference>
<dbReference type="SUPFAM" id="SSF82153">
    <property type="entry name" value="FAS1 domain"/>
    <property type="match status" value="2"/>
</dbReference>
<proteinExistence type="predicted"/>
<evidence type="ECO:0000256" key="1">
    <source>
        <dbReference type="SAM" id="MobiDB-lite"/>
    </source>
</evidence>
<dbReference type="Gene3D" id="2.30.180.10">
    <property type="entry name" value="FAS1 domain"/>
    <property type="match status" value="2"/>
</dbReference>
<dbReference type="GO" id="GO:0005615">
    <property type="term" value="C:extracellular space"/>
    <property type="evidence" value="ECO:0007669"/>
    <property type="project" value="TreeGrafter"/>
</dbReference>
<dbReference type="EMBL" id="CAJNJQ010002842">
    <property type="protein sequence ID" value="CAE7186317.1"/>
    <property type="molecule type" value="Genomic_DNA"/>
</dbReference>
<dbReference type="InterPro" id="IPR000782">
    <property type="entry name" value="FAS1_domain"/>
</dbReference>
<evidence type="ECO:0000259" key="4">
    <source>
        <dbReference type="PROSITE" id="PS50213"/>
    </source>
</evidence>
<dbReference type="PANTHER" id="PTHR10900">
    <property type="entry name" value="PERIOSTIN-RELATED"/>
    <property type="match status" value="1"/>
</dbReference>